<dbReference type="SUPFAM" id="SSF46785">
    <property type="entry name" value="Winged helix' DNA-binding domain"/>
    <property type="match status" value="1"/>
</dbReference>
<dbReference type="InterPro" id="IPR005149">
    <property type="entry name" value="Tscrpt_reg_PadR_N"/>
</dbReference>
<protein>
    <submittedName>
        <fullName evidence="2">Transcriptional regulator, PadR-like family</fullName>
    </submittedName>
</protein>
<sequence>MRTKKKELMEYLILHHISEKPYHGYKLICDISKDIGVPKISPSFIYPVLSKFTKKEYIKVILHDDKKVYEITDLGVEYLKENSEKLNEILESTKNIREFHSLGGNKLHSVYRVIHTEYSKFDPETKKKVSSCILNFANELEKIVYEYKLNHTENELKD</sequence>
<accession>D7DQT4</accession>
<dbReference type="InterPro" id="IPR036388">
    <property type="entry name" value="WH-like_DNA-bd_sf"/>
</dbReference>
<dbReference type="STRING" id="456320.Mvol_1556"/>
<dbReference type="KEGG" id="mvo:Mvol_1556"/>
<dbReference type="AlphaFoldDB" id="D7DQT4"/>
<dbReference type="OrthoDB" id="62211at2157"/>
<dbReference type="Pfam" id="PF03551">
    <property type="entry name" value="PadR"/>
    <property type="match status" value="1"/>
</dbReference>
<keyword evidence="3" id="KW-1185">Reference proteome</keyword>
<organism evidence="2 3">
    <name type="scientific">Methanococcus voltae (strain ATCC BAA-1334 / A3)</name>
    <dbReference type="NCBI Taxonomy" id="456320"/>
    <lineage>
        <taxon>Archaea</taxon>
        <taxon>Methanobacteriati</taxon>
        <taxon>Methanobacteriota</taxon>
        <taxon>Methanomada group</taxon>
        <taxon>Methanococci</taxon>
        <taxon>Methanococcales</taxon>
        <taxon>Methanococcaceae</taxon>
        <taxon>Methanococcus</taxon>
    </lineage>
</organism>
<dbReference type="PANTHER" id="PTHR43252:SF7">
    <property type="entry name" value="TRANSCRIPTIONAL REGULATOR YQJI"/>
    <property type="match status" value="1"/>
</dbReference>
<evidence type="ECO:0000313" key="2">
    <source>
        <dbReference type="EMBL" id="ADI37211.1"/>
    </source>
</evidence>
<evidence type="ECO:0000313" key="3">
    <source>
        <dbReference type="Proteomes" id="UP000007722"/>
    </source>
</evidence>
<gene>
    <name evidence="2" type="ordered locus">Mvol_1556</name>
</gene>
<evidence type="ECO:0000259" key="1">
    <source>
        <dbReference type="Pfam" id="PF03551"/>
    </source>
</evidence>
<dbReference type="eggNOG" id="arCOG00002">
    <property type="taxonomic scope" value="Archaea"/>
</dbReference>
<reference evidence="2 3" key="1">
    <citation type="submission" date="2010-05" db="EMBL/GenBank/DDBJ databases">
        <title>Complete sequence of Methanococcus voltae A3.</title>
        <authorList>
            <consortium name="US DOE Joint Genome Institute"/>
            <person name="Lucas S."/>
            <person name="Copeland A."/>
            <person name="Lapidus A."/>
            <person name="Cheng J.-F."/>
            <person name="Bruce D."/>
            <person name="Goodwin L."/>
            <person name="Pitluck S."/>
            <person name="Lowry S."/>
            <person name="Clum A."/>
            <person name="Land M."/>
            <person name="Hauser L."/>
            <person name="Kyrpides N."/>
            <person name="Mikhailova N."/>
            <person name="Whitman W.B."/>
            <person name="Woyke T."/>
        </authorList>
    </citation>
    <scope>NUCLEOTIDE SEQUENCE [LARGE SCALE GENOMIC DNA]</scope>
    <source>
        <strain evidence="3">ATCC BAA-1334 / A3</strain>
    </source>
</reference>
<dbReference type="PANTHER" id="PTHR43252">
    <property type="entry name" value="TRANSCRIPTIONAL REGULATOR YQJI"/>
    <property type="match status" value="1"/>
</dbReference>
<name>D7DQT4_METV3</name>
<dbReference type="EMBL" id="CP002057">
    <property type="protein sequence ID" value="ADI37211.1"/>
    <property type="molecule type" value="Genomic_DNA"/>
</dbReference>
<dbReference type="Proteomes" id="UP000007722">
    <property type="component" value="Chromosome"/>
</dbReference>
<proteinExistence type="predicted"/>
<dbReference type="InParanoid" id="D7DQT4"/>
<feature type="domain" description="Transcription regulator PadR N-terminal" evidence="1">
    <location>
        <begin position="13"/>
        <end position="81"/>
    </location>
</feature>
<dbReference type="Gene3D" id="1.10.10.10">
    <property type="entry name" value="Winged helix-like DNA-binding domain superfamily/Winged helix DNA-binding domain"/>
    <property type="match status" value="1"/>
</dbReference>
<dbReference type="InterPro" id="IPR036390">
    <property type="entry name" value="WH_DNA-bd_sf"/>
</dbReference>
<dbReference type="HOGENOM" id="CLU_063440_1_3_2"/>